<keyword evidence="6 7" id="KW-0472">Membrane</keyword>
<dbReference type="InterPro" id="IPR007182">
    <property type="entry name" value="MnhB"/>
</dbReference>
<feature type="domain" description="Na+/H+ antiporter MnhB subunit-related protein" evidence="8">
    <location>
        <begin position="8"/>
        <end position="129"/>
    </location>
</feature>
<feature type="transmembrane region" description="Helical" evidence="7">
    <location>
        <begin position="38"/>
        <end position="60"/>
    </location>
</feature>
<gene>
    <name evidence="9" type="ORF">BEN30_04885</name>
</gene>
<dbReference type="EMBL" id="MCGG01000009">
    <property type="protein sequence ID" value="OEJ69047.1"/>
    <property type="molecule type" value="Genomic_DNA"/>
</dbReference>
<dbReference type="GO" id="GO:0005886">
    <property type="term" value="C:plasma membrane"/>
    <property type="evidence" value="ECO:0007669"/>
    <property type="project" value="UniProtKB-SubCell"/>
</dbReference>
<name>A0A1E5QAN1_9PROT</name>
<feature type="transmembrane region" description="Helical" evidence="7">
    <location>
        <begin position="7"/>
        <end position="26"/>
    </location>
</feature>
<comment type="caution">
    <text evidence="9">The sequence shown here is derived from an EMBL/GenBank/DDBJ whole genome shotgun (WGS) entry which is preliminary data.</text>
</comment>
<evidence type="ECO:0000256" key="4">
    <source>
        <dbReference type="ARBA" id="ARBA00022692"/>
    </source>
</evidence>
<dbReference type="PANTHER" id="PTHR33932">
    <property type="entry name" value="NA(+)/H(+) ANTIPORTER SUBUNIT B"/>
    <property type="match status" value="1"/>
</dbReference>
<evidence type="ECO:0000256" key="1">
    <source>
        <dbReference type="ARBA" id="ARBA00004651"/>
    </source>
</evidence>
<evidence type="ECO:0000313" key="9">
    <source>
        <dbReference type="EMBL" id="OEJ69047.1"/>
    </source>
</evidence>
<proteinExistence type="inferred from homology"/>
<reference evidence="10" key="1">
    <citation type="submission" date="2016-07" db="EMBL/GenBank/DDBJ databases">
        <authorList>
            <person name="Florea S."/>
            <person name="Webb J.S."/>
            <person name="Jaromczyk J."/>
            <person name="Schardl C.L."/>
        </authorList>
    </citation>
    <scope>NUCLEOTIDE SEQUENCE [LARGE SCALE GENOMIC DNA]</scope>
    <source>
        <strain evidence="10">MV-1</strain>
    </source>
</reference>
<dbReference type="STRING" id="28181.BEN30_04885"/>
<organism evidence="9 10">
    <name type="scientific">Magnetovibrio blakemorei</name>
    <dbReference type="NCBI Taxonomy" id="28181"/>
    <lineage>
        <taxon>Bacteria</taxon>
        <taxon>Pseudomonadati</taxon>
        <taxon>Pseudomonadota</taxon>
        <taxon>Alphaproteobacteria</taxon>
        <taxon>Rhodospirillales</taxon>
        <taxon>Magnetovibrionaceae</taxon>
        <taxon>Magnetovibrio</taxon>
    </lineage>
</organism>
<evidence type="ECO:0000256" key="2">
    <source>
        <dbReference type="ARBA" id="ARBA00009425"/>
    </source>
</evidence>
<dbReference type="PANTHER" id="PTHR33932:SF4">
    <property type="entry name" value="NA(+)_H(+) ANTIPORTER SUBUNIT B"/>
    <property type="match status" value="1"/>
</dbReference>
<comment type="subcellular location">
    <subcellularLocation>
        <location evidence="1">Cell membrane</location>
        <topology evidence="1">Multi-pass membrane protein</topology>
    </subcellularLocation>
</comment>
<evidence type="ECO:0000259" key="8">
    <source>
        <dbReference type="Pfam" id="PF04039"/>
    </source>
</evidence>
<evidence type="ECO:0000256" key="7">
    <source>
        <dbReference type="SAM" id="Phobius"/>
    </source>
</evidence>
<evidence type="ECO:0000256" key="3">
    <source>
        <dbReference type="ARBA" id="ARBA00022475"/>
    </source>
</evidence>
<feature type="transmembrane region" description="Helical" evidence="7">
    <location>
        <begin position="72"/>
        <end position="90"/>
    </location>
</feature>
<dbReference type="AlphaFoldDB" id="A0A1E5QAN1"/>
<keyword evidence="5 7" id="KW-1133">Transmembrane helix</keyword>
<dbReference type="NCBIfam" id="NF009162">
    <property type="entry name" value="PRK12508.1"/>
    <property type="match status" value="1"/>
</dbReference>
<evidence type="ECO:0000256" key="6">
    <source>
        <dbReference type="ARBA" id="ARBA00023136"/>
    </source>
</evidence>
<keyword evidence="4 7" id="KW-0812">Transmembrane</keyword>
<protein>
    <submittedName>
        <fullName evidence="9">Cation:proton antiporter</fullName>
    </submittedName>
</protein>
<sequence>MMTEKPLLRVVAKLLIPLILLFALYVQFHGDFGPGGGFQAGVIFAVAFILYSLIYGVRVARQAIPASATRSMLAFGVLIYGGTGVVTMLMGGEFLDYNVLAATVHGGQHLGVFLVEFGVGTTVAGAMITIFYTFSGHVNDNLPFRKHNHVVTPSKKGDGH</sequence>
<dbReference type="InterPro" id="IPR050622">
    <property type="entry name" value="CPA3_antiporter_subunitB"/>
</dbReference>
<evidence type="ECO:0000313" key="10">
    <source>
        <dbReference type="Proteomes" id="UP000095347"/>
    </source>
</evidence>
<keyword evidence="3" id="KW-1003">Cell membrane</keyword>
<keyword evidence="10" id="KW-1185">Reference proteome</keyword>
<evidence type="ECO:0000256" key="5">
    <source>
        <dbReference type="ARBA" id="ARBA00022989"/>
    </source>
</evidence>
<comment type="similarity">
    <text evidence="2">Belongs to the CPA3 antiporters (TC 2.A.63) subunit B family.</text>
</comment>
<feature type="transmembrane region" description="Helical" evidence="7">
    <location>
        <begin position="110"/>
        <end position="134"/>
    </location>
</feature>
<accession>A0A1E5QAN1</accession>
<dbReference type="RefSeq" id="WP_069956901.1">
    <property type="nucleotide sequence ID" value="NZ_MCGG01000009.1"/>
</dbReference>
<dbReference type="Pfam" id="PF04039">
    <property type="entry name" value="MnhB"/>
    <property type="match status" value="1"/>
</dbReference>
<dbReference type="Proteomes" id="UP000095347">
    <property type="component" value="Unassembled WGS sequence"/>
</dbReference>